<comment type="caution">
    <text evidence="1">The sequence shown here is derived from an EMBL/GenBank/DDBJ whole genome shotgun (WGS) entry which is preliminary data.</text>
</comment>
<dbReference type="AlphaFoldDB" id="A0A7J6VLY6"/>
<protein>
    <submittedName>
        <fullName evidence="1">Uncharacterized protein</fullName>
    </submittedName>
</protein>
<evidence type="ECO:0000313" key="1">
    <source>
        <dbReference type="EMBL" id="KAF5185757.1"/>
    </source>
</evidence>
<evidence type="ECO:0000313" key="2">
    <source>
        <dbReference type="Proteomes" id="UP000554482"/>
    </source>
</evidence>
<organism evidence="1 2">
    <name type="scientific">Thalictrum thalictroides</name>
    <name type="common">Rue-anemone</name>
    <name type="synonym">Anemone thalictroides</name>
    <dbReference type="NCBI Taxonomy" id="46969"/>
    <lineage>
        <taxon>Eukaryota</taxon>
        <taxon>Viridiplantae</taxon>
        <taxon>Streptophyta</taxon>
        <taxon>Embryophyta</taxon>
        <taxon>Tracheophyta</taxon>
        <taxon>Spermatophyta</taxon>
        <taxon>Magnoliopsida</taxon>
        <taxon>Ranunculales</taxon>
        <taxon>Ranunculaceae</taxon>
        <taxon>Thalictroideae</taxon>
        <taxon>Thalictrum</taxon>
    </lineage>
</organism>
<sequence length="110" mass="12816">MCEWHFDDFQSFREDLHEFCTLVAGAEPVVEEEIYAFSPLFPARITQEMWRNFKDWLNSDMGEPVRNVCLPWYRYWRQIQVHCNVCCGGDAILVESESEDEAGTSGDNGN</sequence>
<name>A0A7J6VLY6_THATH</name>
<accession>A0A7J6VLY6</accession>
<reference evidence="1 2" key="1">
    <citation type="submission" date="2020-06" db="EMBL/GenBank/DDBJ databases">
        <title>Transcriptomic and genomic resources for Thalictrum thalictroides and T. hernandezii: Facilitating candidate gene discovery in an emerging model plant lineage.</title>
        <authorList>
            <person name="Arias T."/>
            <person name="Riano-Pachon D.M."/>
            <person name="Di Stilio V.S."/>
        </authorList>
    </citation>
    <scope>NUCLEOTIDE SEQUENCE [LARGE SCALE GENOMIC DNA]</scope>
    <source>
        <strain evidence="2">cv. WT478/WT964</strain>
        <tissue evidence="1">Leaves</tissue>
    </source>
</reference>
<proteinExistence type="predicted"/>
<dbReference type="EMBL" id="JABWDY010030265">
    <property type="protein sequence ID" value="KAF5185757.1"/>
    <property type="molecule type" value="Genomic_DNA"/>
</dbReference>
<dbReference type="Proteomes" id="UP000554482">
    <property type="component" value="Unassembled WGS sequence"/>
</dbReference>
<gene>
    <name evidence="1" type="ORF">FRX31_024655</name>
</gene>
<keyword evidence="2" id="KW-1185">Reference proteome</keyword>